<dbReference type="Gene3D" id="3.40.50.300">
    <property type="entry name" value="P-loop containing nucleotide triphosphate hydrolases"/>
    <property type="match status" value="2"/>
</dbReference>
<organism evidence="5 6">
    <name type="scientific">Clostridium lapidicellarium</name>
    <dbReference type="NCBI Taxonomy" id="3240931"/>
    <lineage>
        <taxon>Bacteria</taxon>
        <taxon>Bacillati</taxon>
        <taxon>Bacillota</taxon>
        <taxon>Clostridia</taxon>
        <taxon>Eubacteriales</taxon>
        <taxon>Clostridiaceae</taxon>
        <taxon>Clostridium</taxon>
    </lineage>
</organism>
<dbReference type="PANTHER" id="PTHR32114:SF2">
    <property type="entry name" value="ABC TRANSPORTER ABCH.3"/>
    <property type="match status" value="1"/>
</dbReference>
<keyword evidence="6" id="KW-1185">Reference proteome</keyword>
<reference evidence="5 6" key="1">
    <citation type="submission" date="2024-08" db="EMBL/GenBank/DDBJ databases">
        <title>Clostridium lapicellarii sp. nov., and Clostridium renhuaiense sp. nov., two species isolated from the mud in a fermentation cellar used for producing sauce-flavour Chinese liquors.</title>
        <authorList>
            <person name="Yang F."/>
            <person name="Wang H."/>
            <person name="Chen L.Q."/>
            <person name="Zhou N."/>
            <person name="Lu J.J."/>
            <person name="Pu X.X."/>
            <person name="Wan B."/>
            <person name="Wang L."/>
            <person name="Liu S.J."/>
        </authorList>
    </citation>
    <scope>NUCLEOTIDE SEQUENCE [LARGE SCALE GENOMIC DNA]</scope>
    <source>
        <strain evidence="5 6">MT-113</strain>
    </source>
</reference>
<feature type="coiled-coil region" evidence="4">
    <location>
        <begin position="673"/>
        <end position="807"/>
    </location>
</feature>
<evidence type="ECO:0000256" key="4">
    <source>
        <dbReference type="SAM" id="Coils"/>
    </source>
</evidence>
<sequence length="1164" mass="135082">MKPIELKIKGLNSFMDTQTIDFRKLTSRGIFGIFGPTGSGKSTVLDGITLALYGEIARKSSNFINVNCTSLMVSYEFQISDKKVKIYRVEREFRRESKTGKVRSKSARILDVTCGMENILEEGAKKVTEKCEEILGLKLEDFTRTVVLPQGKFSEFLKLEGKDRRDMLERLFGLQKYGDDLSFKLGSKIRREREKENLLQGQLAGYEGVDEKFFKEKKDSLEKAERQYELCKNEYDSITQKFNRAEELWKFQRELHEKIDEQKSFMKEGGRINEYEEKVAMAESALKVKPYVDSYEDTVRQVKILKEELSSLNGGMANITQHRDEVCAELNRLEKKRHDELPKLKLKQQKILDAIDESVLLKKLQQQEENLKSDIVCLKKELVKKNDEKAKNKRYAQKLSDDIDSKEKLINSLKMSEEYKKKIDDGIILLNDYKNLSNQKEDLIGNIDSGSVAIENELKKEKSMLKDVNEKQKIIDRIESKLNELIKNCPGDKNTLLNFQKKAADIKSKWDNYLDYKDTAEKNKKIIRDLTEKLREKSSMESTLKSEAYKLEEKLKSFERRNMVSVLRNTLSEGDLCPVCGSVYRGGSVLNEVDMEPVNELKKNLEEKQNKIKILSEEIIKIKTNIDSEKGILEENGKKLCKLGENFKLTPADVMQNKFAQLKDKIYEFDINKSELDKKLKILEEEENFLNIEYNKIVSARKQNEIQLDKFRRSLREEEKEFKIKEKELCALKTELSVKDFIGKKNEIIEREREKADLEIEVEKLRDDFAKIQSQREILSSEIADVKEKLSRKQTEFQEKNKNIVERERSIKNKAGEETELEYLSKQISAYVKKVEMMYAEIKKDSEEMHIRYDRYKNRIIACQSNLVSFSERKSDEDRELEKVLKEQSFENTSQVKENLIGKSEIDRLNEKIGQYRNSLVKLKGTIENLRGKIGEGTLTEKQWIEIQDIKDKKNFQLRNSYESKIKLQEEVNSLNMKLSQLKDILKKKEKVEHKLALLDDLEKLFKGKKFVEFVAGNQLKYISLEADRKLREITCGAYGLEVDENSRFFIRDYKNGGKKRDASTLSGGETFVTSLSLALALSSQIQLKGRAPLELFFLDEGFGTLDENLLEIVIDSLEKIHNDRLSIGIISHLDSIKERMPAKLIVTPAESGMGGSKIRIELD</sequence>
<feature type="coiled-coil region" evidence="4">
    <location>
        <begin position="214"/>
        <end position="248"/>
    </location>
</feature>
<dbReference type="SUPFAM" id="SSF52540">
    <property type="entry name" value="P-loop containing nucleoside triphosphate hydrolases"/>
    <property type="match status" value="1"/>
</dbReference>
<evidence type="ECO:0000256" key="2">
    <source>
        <dbReference type="ARBA" id="ARBA00011322"/>
    </source>
</evidence>
<feature type="coiled-coil region" evidence="4">
    <location>
        <begin position="965"/>
        <end position="992"/>
    </location>
</feature>
<dbReference type="Pfam" id="PF13558">
    <property type="entry name" value="SbcC_Walker_B"/>
    <property type="match status" value="1"/>
</dbReference>
<dbReference type="SUPFAM" id="SSF75712">
    <property type="entry name" value="Rad50 coiled-coil Zn hook"/>
    <property type="match status" value="1"/>
</dbReference>
<dbReference type="EMBL" id="JBGFFE010000025">
    <property type="protein sequence ID" value="MEY8764617.1"/>
    <property type="molecule type" value="Genomic_DNA"/>
</dbReference>
<gene>
    <name evidence="5" type="ORF">AB8S09_13415</name>
</gene>
<dbReference type="InterPro" id="IPR027417">
    <property type="entry name" value="P-loop_NTPase"/>
</dbReference>
<dbReference type="RefSeq" id="WP_294181688.1">
    <property type="nucleotide sequence ID" value="NZ_JBGFFE010000025.1"/>
</dbReference>
<evidence type="ECO:0000313" key="5">
    <source>
        <dbReference type="EMBL" id="MEY8764617.1"/>
    </source>
</evidence>
<dbReference type="Proteomes" id="UP001565220">
    <property type="component" value="Unassembled WGS sequence"/>
</dbReference>
<evidence type="ECO:0000313" key="6">
    <source>
        <dbReference type="Proteomes" id="UP001565220"/>
    </source>
</evidence>
<evidence type="ECO:0000256" key="1">
    <source>
        <dbReference type="ARBA" id="ARBA00006930"/>
    </source>
</evidence>
<dbReference type="PANTHER" id="PTHR32114">
    <property type="entry name" value="ABC TRANSPORTER ABCH.3"/>
    <property type="match status" value="1"/>
</dbReference>
<feature type="coiled-coil region" evidence="4">
    <location>
        <begin position="361"/>
        <end position="416"/>
    </location>
</feature>
<feature type="coiled-coil region" evidence="4">
    <location>
        <begin position="598"/>
        <end position="625"/>
    </location>
</feature>
<evidence type="ECO:0000256" key="3">
    <source>
        <dbReference type="ARBA" id="ARBA00013368"/>
    </source>
</evidence>
<protein>
    <recommendedName>
        <fullName evidence="3">Nuclease SbcCD subunit C</fullName>
    </recommendedName>
</protein>
<comment type="similarity">
    <text evidence="1">Belongs to the SMC family. SbcC subfamily.</text>
</comment>
<name>A0ABV4E0D5_9CLOT</name>
<comment type="subunit">
    <text evidence="2">Heterodimer of SbcC and SbcD.</text>
</comment>
<keyword evidence="4" id="KW-0175">Coiled coil</keyword>
<feature type="coiled-coil region" evidence="4">
    <location>
        <begin position="517"/>
        <end position="561"/>
    </location>
</feature>
<accession>A0ABV4E0D5</accession>
<feature type="coiled-coil region" evidence="4">
    <location>
        <begin position="451"/>
        <end position="488"/>
    </location>
</feature>
<proteinExistence type="inferred from homology"/>
<comment type="caution">
    <text evidence="5">The sequence shown here is derived from an EMBL/GenBank/DDBJ whole genome shotgun (WGS) entry which is preliminary data.</text>
</comment>